<dbReference type="PROSITE" id="PS51387">
    <property type="entry name" value="FAD_PCMH"/>
    <property type="match status" value="1"/>
</dbReference>
<protein>
    <recommendedName>
        <fullName evidence="1">FAD-binding PCMH-type domain-containing protein</fullName>
    </recommendedName>
</protein>
<dbReference type="InterPro" id="IPR016166">
    <property type="entry name" value="FAD-bd_PCMH"/>
</dbReference>
<reference evidence="2 3" key="1">
    <citation type="submission" date="2016-04" db="EMBL/GenBank/DDBJ databases">
        <title>A degradative enzymes factory behind the ericoid mycorrhizal symbiosis.</title>
        <authorList>
            <consortium name="DOE Joint Genome Institute"/>
            <person name="Martino E."/>
            <person name="Morin E."/>
            <person name="Grelet G."/>
            <person name="Kuo A."/>
            <person name="Kohler A."/>
            <person name="Daghino S."/>
            <person name="Barry K."/>
            <person name="Choi C."/>
            <person name="Cichocki N."/>
            <person name="Clum A."/>
            <person name="Copeland A."/>
            <person name="Hainaut M."/>
            <person name="Haridas S."/>
            <person name="Labutti K."/>
            <person name="Lindquist E."/>
            <person name="Lipzen A."/>
            <person name="Khouja H.-R."/>
            <person name="Murat C."/>
            <person name="Ohm R."/>
            <person name="Olson A."/>
            <person name="Spatafora J."/>
            <person name="Veneault-Fourrey C."/>
            <person name="Henrissat B."/>
            <person name="Grigoriev I."/>
            <person name="Martin F."/>
            <person name="Perotto S."/>
        </authorList>
    </citation>
    <scope>NUCLEOTIDE SEQUENCE [LARGE SCALE GENOMIC DNA]</scope>
    <source>
        <strain evidence="2 3">F</strain>
    </source>
</reference>
<dbReference type="EMBL" id="KZ613946">
    <property type="protein sequence ID" value="PMD39811.1"/>
    <property type="molecule type" value="Genomic_DNA"/>
</dbReference>
<dbReference type="SUPFAM" id="SSF56176">
    <property type="entry name" value="FAD-binding/transporter-associated domain-like"/>
    <property type="match status" value="1"/>
</dbReference>
<evidence type="ECO:0000313" key="3">
    <source>
        <dbReference type="Proteomes" id="UP000235786"/>
    </source>
</evidence>
<dbReference type="GO" id="GO:0005739">
    <property type="term" value="C:mitochondrion"/>
    <property type="evidence" value="ECO:0007669"/>
    <property type="project" value="TreeGrafter"/>
</dbReference>
<dbReference type="PANTHER" id="PTHR43762">
    <property type="entry name" value="L-GULONOLACTONE OXIDASE"/>
    <property type="match status" value="1"/>
</dbReference>
<dbReference type="InterPro" id="IPR016169">
    <property type="entry name" value="FAD-bd_PCMH_sub2"/>
</dbReference>
<keyword evidence="3" id="KW-1185">Reference proteome</keyword>
<dbReference type="Gene3D" id="3.30.43.10">
    <property type="entry name" value="Uridine Diphospho-n-acetylenolpyruvylglucosamine Reductase, domain 2"/>
    <property type="match status" value="1"/>
</dbReference>
<dbReference type="Gene3D" id="3.30.465.10">
    <property type="match status" value="1"/>
</dbReference>
<dbReference type="STRING" id="1149755.A0A2J6RMR5"/>
<sequence length="885" mass="100470">MGSSPPSTKKLDSLLPQPPKENLVSHFILGEIIDHISLIHDDFLEVDIPLLKRHLWHIRNNNVEPEGHLRGFLRVFKETKVFKDAFDELDDGMKVQLSTFIAGGGEEVVMAAGRKGNQFHLPPSPAVKHHFRALAKDIEKKAEEFFHDEGHSNGVSNTNGIATRQVAMVKEQVQKVQEKVDKVHEKVGELFHHDNHSHDINGSAINQDADDEFAVKPPGLNGHVEHAKEDFEKLLHHKKHESTTNGDATNGNAIDGLAVKPVTHGHTEKEDFEKLLHHEKHDSTTNGNATNGNAIDEFALNLVTHEHTEKDVSSTVGIPRIFENPAETKTMEVYGNKEFSNWGQNVRNTPLWTFVPKTVLGLQNLVKWAKAHDFRVRCGGYRHSWSRTFSQEKQILVSLLNLEEVTKLPDAMSIEPEYIDPENELKVIQFATPGGAVASKAGKTLVRVGVSVTNEEFRRWAVHNDKWTLPVDVILVEVTIGGVNGPICHGAGRQHQTVNDYVRAVEYVDANGEHRTISDPEHLKAAAGHFGLLGVVTHITFELDKMSYAVLQPVKPDIGLAIPPLHREDIPIALRRTFTDKQYQDALAKFEKHASDDYYSEWFWFTRSQQAWVNCWNTTTDKTHLVDYPSPFLTWFQWVEGWLGMVLTTCPLFQELPGRWQAELLATFGMVNLRPFEFSSYQQEKTESIVTALPNALHFRRGIQNMRVRDLEFQIPIPGQASDPTKPDFDVVRKAWWDIINLTYENDDCPMRLTMELRIMGDSKLIMAPQNGNTHGTASIEVLSIPDAVADGEWQAFLQRVSDLWMSYTDSEGKLLHVRPHWAKEWESINMRGKPALQFLKEDAYKDAIPKFKATLSDIGKHQGWDLTDLQKRFSNPLWDYMIYS</sequence>
<dbReference type="InterPro" id="IPR036318">
    <property type="entry name" value="FAD-bd_PCMH-like_sf"/>
</dbReference>
<accession>A0A2J6RMR5</accession>
<feature type="domain" description="FAD-binding PCMH-type" evidence="1">
    <location>
        <begin position="345"/>
        <end position="546"/>
    </location>
</feature>
<dbReference type="OrthoDB" id="610608at2759"/>
<gene>
    <name evidence="2" type="ORF">L207DRAFT_29568</name>
</gene>
<dbReference type="PANTHER" id="PTHR43762:SF1">
    <property type="entry name" value="D-ARABINONO-1,4-LACTONE OXIDASE"/>
    <property type="match status" value="1"/>
</dbReference>
<dbReference type="InterPro" id="IPR016167">
    <property type="entry name" value="FAD-bd_PCMH_sub1"/>
</dbReference>
<organism evidence="2 3">
    <name type="scientific">Hyaloscypha variabilis (strain UAMH 11265 / GT02V1 / F)</name>
    <name type="common">Meliniomyces variabilis</name>
    <dbReference type="NCBI Taxonomy" id="1149755"/>
    <lineage>
        <taxon>Eukaryota</taxon>
        <taxon>Fungi</taxon>
        <taxon>Dikarya</taxon>
        <taxon>Ascomycota</taxon>
        <taxon>Pezizomycotina</taxon>
        <taxon>Leotiomycetes</taxon>
        <taxon>Helotiales</taxon>
        <taxon>Hyaloscyphaceae</taxon>
        <taxon>Hyaloscypha</taxon>
        <taxon>Hyaloscypha variabilis</taxon>
    </lineage>
</organism>
<dbReference type="Proteomes" id="UP000235786">
    <property type="component" value="Unassembled WGS sequence"/>
</dbReference>
<evidence type="ECO:0000259" key="1">
    <source>
        <dbReference type="PROSITE" id="PS51387"/>
    </source>
</evidence>
<evidence type="ECO:0000313" key="2">
    <source>
        <dbReference type="EMBL" id="PMD39811.1"/>
    </source>
</evidence>
<proteinExistence type="predicted"/>
<dbReference type="AlphaFoldDB" id="A0A2J6RMR5"/>
<dbReference type="GO" id="GO:0003885">
    <property type="term" value="F:D-arabinono-1,4-lactone oxidase activity"/>
    <property type="evidence" value="ECO:0007669"/>
    <property type="project" value="TreeGrafter"/>
</dbReference>
<dbReference type="GO" id="GO:0071949">
    <property type="term" value="F:FAD binding"/>
    <property type="evidence" value="ECO:0007669"/>
    <property type="project" value="InterPro"/>
</dbReference>
<name>A0A2J6RMR5_HYAVF</name>
<dbReference type="InterPro" id="IPR010031">
    <property type="entry name" value="FAD_lactone_oxidase-like"/>
</dbReference>